<dbReference type="PANTHER" id="PTHR33692:SF1">
    <property type="entry name" value="RIBOSOME MATURATION FACTOR RIMM"/>
    <property type="match status" value="1"/>
</dbReference>
<evidence type="ECO:0000256" key="1">
    <source>
        <dbReference type="ARBA" id="ARBA00022490"/>
    </source>
</evidence>
<dbReference type="NCBIfam" id="TIGR02273">
    <property type="entry name" value="16S_RimM"/>
    <property type="match status" value="1"/>
</dbReference>
<name>A0A2D2B2G0_9CAUL</name>
<evidence type="ECO:0000313" key="9">
    <source>
        <dbReference type="Proteomes" id="UP000228945"/>
    </source>
</evidence>
<dbReference type="OrthoDB" id="9788191at2"/>
<dbReference type="Gene3D" id="2.40.30.60">
    <property type="entry name" value="RimM"/>
    <property type="match status" value="1"/>
</dbReference>
<comment type="subunit">
    <text evidence="5">Binds ribosomal protein uS19.</text>
</comment>
<evidence type="ECO:0000313" key="8">
    <source>
        <dbReference type="EMBL" id="ATQ44441.1"/>
    </source>
</evidence>
<keyword evidence="1 5" id="KW-0963">Cytoplasm</keyword>
<dbReference type="InterPro" id="IPR011033">
    <property type="entry name" value="PRC_barrel-like_sf"/>
</dbReference>
<dbReference type="GO" id="GO:0005840">
    <property type="term" value="C:ribosome"/>
    <property type="evidence" value="ECO:0007669"/>
    <property type="project" value="InterPro"/>
</dbReference>
<proteinExistence type="inferred from homology"/>
<dbReference type="InterPro" id="IPR036976">
    <property type="entry name" value="RimM_N_sf"/>
</dbReference>
<dbReference type="Proteomes" id="UP000228945">
    <property type="component" value="Chromosome"/>
</dbReference>
<dbReference type="Pfam" id="PF01782">
    <property type="entry name" value="RimM"/>
    <property type="match status" value="1"/>
</dbReference>
<comment type="function">
    <text evidence="5">An accessory protein needed during the final step in the assembly of 30S ribosomal subunit, possibly for assembly of the head region. Essential for efficient processing of 16S rRNA. May be needed both before and after RbfA during the maturation of 16S rRNA. It has affinity for free ribosomal 30S subunits but not for 70S ribosomes.</text>
</comment>
<dbReference type="Pfam" id="PF05239">
    <property type="entry name" value="PRC"/>
    <property type="match status" value="1"/>
</dbReference>
<dbReference type="GO" id="GO:0042274">
    <property type="term" value="P:ribosomal small subunit biogenesis"/>
    <property type="evidence" value="ECO:0007669"/>
    <property type="project" value="UniProtKB-UniRule"/>
</dbReference>
<feature type="domain" description="PRC-barrel" evidence="7">
    <location>
        <begin position="95"/>
        <end position="162"/>
    </location>
</feature>
<organism evidence="8 9">
    <name type="scientific">Caulobacter mirabilis</name>
    <dbReference type="NCBI Taxonomy" id="69666"/>
    <lineage>
        <taxon>Bacteria</taxon>
        <taxon>Pseudomonadati</taxon>
        <taxon>Pseudomonadota</taxon>
        <taxon>Alphaproteobacteria</taxon>
        <taxon>Caulobacterales</taxon>
        <taxon>Caulobacteraceae</taxon>
        <taxon>Caulobacter</taxon>
    </lineage>
</organism>
<dbReference type="PANTHER" id="PTHR33692">
    <property type="entry name" value="RIBOSOME MATURATION FACTOR RIMM"/>
    <property type="match status" value="1"/>
</dbReference>
<evidence type="ECO:0000256" key="3">
    <source>
        <dbReference type="ARBA" id="ARBA00022552"/>
    </source>
</evidence>
<dbReference type="GO" id="GO:0005737">
    <property type="term" value="C:cytoplasm"/>
    <property type="evidence" value="ECO:0007669"/>
    <property type="project" value="UniProtKB-SubCell"/>
</dbReference>
<keyword evidence="4 5" id="KW-0143">Chaperone</keyword>
<sequence length="170" mass="18469">MPADDRLIAVGRVAGAFGVRGEVRISTFTEEPLALARFRELKRQDGSPALTITSAREGKDGIVVRCSGIETKEQADALRGLRLFIPREALPEPDEDEFYLADLIGLAAVTPEGERIGKVKSVQDFGAGDILEIIPEEGGPTWYLPFTRDAVPEVKIADGLIVAVRPNEIE</sequence>
<dbReference type="KEGG" id="cmb:CSW64_19660"/>
<evidence type="ECO:0000259" key="7">
    <source>
        <dbReference type="Pfam" id="PF05239"/>
    </source>
</evidence>
<dbReference type="Gene3D" id="2.30.30.240">
    <property type="entry name" value="PRC-barrel domain"/>
    <property type="match status" value="1"/>
</dbReference>
<dbReference type="SUPFAM" id="SSF50346">
    <property type="entry name" value="PRC-barrel domain"/>
    <property type="match status" value="1"/>
</dbReference>
<dbReference type="GO" id="GO:0006364">
    <property type="term" value="P:rRNA processing"/>
    <property type="evidence" value="ECO:0007669"/>
    <property type="project" value="UniProtKB-UniRule"/>
</dbReference>
<gene>
    <name evidence="5 8" type="primary">rimM</name>
    <name evidence="8" type="ORF">CSW64_19660</name>
</gene>
<dbReference type="EMBL" id="CP024201">
    <property type="protein sequence ID" value="ATQ44441.1"/>
    <property type="molecule type" value="Genomic_DNA"/>
</dbReference>
<dbReference type="SUPFAM" id="SSF50447">
    <property type="entry name" value="Translation proteins"/>
    <property type="match status" value="1"/>
</dbReference>
<keyword evidence="2 5" id="KW-0690">Ribosome biogenesis</keyword>
<dbReference type="InterPro" id="IPR009000">
    <property type="entry name" value="Transl_B-barrel_sf"/>
</dbReference>
<dbReference type="InterPro" id="IPR027275">
    <property type="entry name" value="PRC-brl_dom"/>
</dbReference>
<dbReference type="HAMAP" id="MF_00014">
    <property type="entry name" value="Ribosome_mat_RimM"/>
    <property type="match status" value="1"/>
</dbReference>
<dbReference type="GO" id="GO:0043022">
    <property type="term" value="F:ribosome binding"/>
    <property type="evidence" value="ECO:0007669"/>
    <property type="project" value="InterPro"/>
</dbReference>
<comment type="domain">
    <text evidence="5">The PRC barrel domain binds ribosomal protein uS19.</text>
</comment>
<comment type="similarity">
    <text evidence="5">Belongs to the RimM family.</text>
</comment>
<keyword evidence="3 5" id="KW-0698">rRNA processing</keyword>
<accession>A0A2D2B2G0</accession>
<evidence type="ECO:0000259" key="6">
    <source>
        <dbReference type="Pfam" id="PF01782"/>
    </source>
</evidence>
<evidence type="ECO:0000256" key="5">
    <source>
        <dbReference type="HAMAP-Rule" id="MF_00014"/>
    </source>
</evidence>
<reference evidence="8 9" key="1">
    <citation type="submission" date="2017-10" db="EMBL/GenBank/DDBJ databases">
        <title>Genome sequence of Caulobacter mirabilis FWC38.</title>
        <authorList>
            <person name="Fiebig A."/>
            <person name="Crosson S."/>
        </authorList>
    </citation>
    <scope>NUCLEOTIDE SEQUENCE [LARGE SCALE GENOMIC DNA]</scope>
    <source>
        <strain evidence="8 9">FWC 38</strain>
    </source>
</reference>
<dbReference type="AlphaFoldDB" id="A0A2D2B2G0"/>
<dbReference type="InterPro" id="IPR002676">
    <property type="entry name" value="RimM_N"/>
</dbReference>
<keyword evidence="9" id="KW-1185">Reference proteome</keyword>
<evidence type="ECO:0000256" key="4">
    <source>
        <dbReference type="ARBA" id="ARBA00023186"/>
    </source>
</evidence>
<dbReference type="InterPro" id="IPR011961">
    <property type="entry name" value="RimM"/>
</dbReference>
<dbReference type="RefSeq" id="WP_099623689.1">
    <property type="nucleotide sequence ID" value="NZ_CP024201.1"/>
</dbReference>
<comment type="subcellular location">
    <subcellularLocation>
        <location evidence="5">Cytoplasm</location>
    </subcellularLocation>
</comment>
<protein>
    <recommendedName>
        <fullName evidence="5">Ribosome maturation factor RimM</fullName>
    </recommendedName>
</protein>
<feature type="domain" description="RimM N-terminal" evidence="6">
    <location>
        <begin position="10"/>
        <end position="88"/>
    </location>
</feature>
<evidence type="ECO:0000256" key="2">
    <source>
        <dbReference type="ARBA" id="ARBA00022517"/>
    </source>
</evidence>